<keyword evidence="1" id="KW-0472">Membrane</keyword>
<protein>
    <submittedName>
        <fullName evidence="2">Uncharacterized protein</fullName>
    </submittedName>
</protein>
<reference evidence="2" key="1">
    <citation type="submission" date="2020-11" db="EMBL/GenBank/DDBJ databases">
        <authorList>
            <person name="Tran Van P."/>
        </authorList>
    </citation>
    <scope>NUCLEOTIDE SEQUENCE</scope>
</reference>
<evidence type="ECO:0000256" key="1">
    <source>
        <dbReference type="SAM" id="Phobius"/>
    </source>
</evidence>
<feature type="transmembrane region" description="Helical" evidence="1">
    <location>
        <begin position="38"/>
        <end position="59"/>
    </location>
</feature>
<keyword evidence="1" id="KW-0812">Transmembrane</keyword>
<evidence type="ECO:0000313" key="2">
    <source>
        <dbReference type="EMBL" id="CAD7397322.1"/>
    </source>
</evidence>
<name>A0A7R9CK44_TIMCR</name>
<dbReference type="EMBL" id="OC317506">
    <property type="protein sequence ID" value="CAD7397322.1"/>
    <property type="molecule type" value="Genomic_DNA"/>
</dbReference>
<accession>A0A7R9CK44</accession>
<gene>
    <name evidence="2" type="ORF">TCEB3V08_LOCUS4030</name>
</gene>
<organism evidence="2">
    <name type="scientific">Timema cristinae</name>
    <name type="common">Walking stick</name>
    <dbReference type="NCBI Taxonomy" id="61476"/>
    <lineage>
        <taxon>Eukaryota</taxon>
        <taxon>Metazoa</taxon>
        <taxon>Ecdysozoa</taxon>
        <taxon>Arthropoda</taxon>
        <taxon>Hexapoda</taxon>
        <taxon>Insecta</taxon>
        <taxon>Pterygota</taxon>
        <taxon>Neoptera</taxon>
        <taxon>Polyneoptera</taxon>
        <taxon>Phasmatodea</taxon>
        <taxon>Timematodea</taxon>
        <taxon>Timematoidea</taxon>
        <taxon>Timematidae</taxon>
        <taxon>Timema</taxon>
    </lineage>
</organism>
<dbReference type="AlphaFoldDB" id="A0A7R9CK44"/>
<sequence length="158" mass="17749">MVITSLLLKRSTLKFISVLVYRDLTNVMFAQCLLKRRVILKIILLLILYKALTIVMFVAMYKDLTNEMFVECLLKRRVILKIILLLILYKVLTIVMIVAIPCLKLALSKALGYGIIAGSVMASSFEVTATIGQSARPASIHCICVHTASRAVWTQTHH</sequence>
<proteinExistence type="predicted"/>
<feature type="transmembrane region" description="Helical" evidence="1">
    <location>
        <begin position="79"/>
        <end position="103"/>
    </location>
</feature>
<keyword evidence="1" id="KW-1133">Transmembrane helix</keyword>